<evidence type="ECO:0008006" key="3">
    <source>
        <dbReference type="Google" id="ProtNLM"/>
    </source>
</evidence>
<name>A0ABX0XZG8_9ACTN</name>
<organism evidence="1 2">
    <name type="scientific">Planosporangium thailandense</name>
    <dbReference type="NCBI Taxonomy" id="765197"/>
    <lineage>
        <taxon>Bacteria</taxon>
        <taxon>Bacillati</taxon>
        <taxon>Actinomycetota</taxon>
        <taxon>Actinomycetes</taxon>
        <taxon>Micromonosporales</taxon>
        <taxon>Micromonosporaceae</taxon>
        <taxon>Planosporangium</taxon>
    </lineage>
</organism>
<dbReference type="Pfam" id="PF04672">
    <property type="entry name" value="Methyltransf_19"/>
    <property type="match status" value="1"/>
</dbReference>
<dbReference type="Proteomes" id="UP000722989">
    <property type="component" value="Unassembled WGS sequence"/>
</dbReference>
<dbReference type="Gene3D" id="3.40.50.150">
    <property type="entry name" value="Vaccinia Virus protein VP39"/>
    <property type="match status" value="1"/>
</dbReference>
<dbReference type="PIRSF" id="PIRSF017393">
    <property type="entry name" value="MTase_SAV2177"/>
    <property type="match status" value="1"/>
</dbReference>
<evidence type="ECO:0000313" key="1">
    <source>
        <dbReference type="EMBL" id="NJC70632.1"/>
    </source>
</evidence>
<sequence length="279" mass="31037">MPGITHSSSDVGVPVYIDVTKASIARVYDAFLNGKDNYEIDREVLQRVQRVAPEATQLAWDNRNFLIRVTRFIATETGITQFLDCGSGLPTAENTHQVAQRLQPDARVVYVDNDPVVLAHGRALLEENDQTHLTAADIFKPRAVLEDEIVLRNLDFSQPIALFQLGTLHHYDDEPSPTEIMREYIAALPSGSYVAISHFLDPETAEHSELARKMEETFLHSPMGTGVFRTRSEIESMFAGLELVDPGLTICADWWPDGPRVKPLPPVSYCIAGAVGRKP</sequence>
<dbReference type="EMBL" id="JAATVY010000007">
    <property type="protein sequence ID" value="NJC70632.1"/>
    <property type="molecule type" value="Genomic_DNA"/>
</dbReference>
<evidence type="ECO:0000313" key="2">
    <source>
        <dbReference type="Proteomes" id="UP000722989"/>
    </source>
</evidence>
<gene>
    <name evidence="1" type="ORF">HC031_13045</name>
</gene>
<dbReference type="InterPro" id="IPR029063">
    <property type="entry name" value="SAM-dependent_MTases_sf"/>
</dbReference>
<proteinExistence type="predicted"/>
<comment type="caution">
    <text evidence="1">The sequence shown here is derived from an EMBL/GenBank/DDBJ whole genome shotgun (WGS) entry which is preliminary data.</text>
</comment>
<keyword evidence="2" id="KW-1185">Reference proteome</keyword>
<protein>
    <recommendedName>
        <fullName evidence="3">S-adenosyl methyltransferase</fullName>
    </recommendedName>
</protein>
<reference evidence="1 2" key="1">
    <citation type="submission" date="2020-03" db="EMBL/GenBank/DDBJ databases">
        <title>WGS of the type strain of Planosporangium spp.</title>
        <authorList>
            <person name="Thawai C."/>
        </authorList>
    </citation>
    <scope>NUCLEOTIDE SEQUENCE [LARGE SCALE GENOMIC DNA]</scope>
    <source>
        <strain evidence="1 2">TBRC 5610</strain>
    </source>
</reference>
<accession>A0ABX0XZG8</accession>
<dbReference type="SUPFAM" id="SSF53335">
    <property type="entry name" value="S-adenosyl-L-methionine-dependent methyltransferases"/>
    <property type="match status" value="1"/>
</dbReference>
<dbReference type="InterPro" id="IPR006764">
    <property type="entry name" value="SAM_dep_MeTrfase_SAV2177_type"/>
</dbReference>